<keyword evidence="7" id="KW-0460">Magnesium</keyword>
<dbReference type="EMBL" id="WHLY01000002">
    <property type="protein sequence ID" value="MPR34594.1"/>
    <property type="molecule type" value="Genomic_DNA"/>
</dbReference>
<comment type="cofactor">
    <cofactor evidence="1">
        <name>Mg(2+)</name>
        <dbReference type="ChEBI" id="CHEBI:18420"/>
    </cofactor>
</comment>
<dbReference type="InterPro" id="IPR043519">
    <property type="entry name" value="NT_sf"/>
</dbReference>
<dbReference type="Gene3D" id="3.30.460.10">
    <property type="entry name" value="Beta Polymerase, domain 2"/>
    <property type="match status" value="1"/>
</dbReference>
<protein>
    <recommendedName>
        <fullName evidence="8">Polymerase beta nucleotidyltransferase domain-containing protein</fullName>
    </recommendedName>
</protein>
<evidence type="ECO:0000256" key="7">
    <source>
        <dbReference type="ARBA" id="ARBA00022842"/>
    </source>
</evidence>
<dbReference type="GO" id="GO:0005524">
    <property type="term" value="F:ATP binding"/>
    <property type="evidence" value="ECO:0007669"/>
    <property type="project" value="UniProtKB-KW"/>
</dbReference>
<keyword evidence="4" id="KW-0479">Metal-binding</keyword>
<keyword evidence="3" id="KW-0548">Nucleotidyltransferase</keyword>
<dbReference type="GO" id="GO:0016779">
    <property type="term" value="F:nucleotidyltransferase activity"/>
    <property type="evidence" value="ECO:0007669"/>
    <property type="project" value="UniProtKB-KW"/>
</dbReference>
<keyword evidence="10" id="KW-1185">Reference proteome</keyword>
<evidence type="ECO:0000256" key="5">
    <source>
        <dbReference type="ARBA" id="ARBA00022741"/>
    </source>
</evidence>
<keyword evidence="6" id="KW-0067">ATP-binding</keyword>
<gene>
    <name evidence="9" type="ORF">GBK04_14820</name>
</gene>
<dbReference type="PANTHER" id="PTHR33571:SF14">
    <property type="entry name" value="PROTEIN ADENYLYLTRANSFERASE MJ0435-RELATED"/>
    <property type="match status" value="1"/>
</dbReference>
<organism evidence="9 10">
    <name type="scientific">Salmonirosea aquatica</name>
    <dbReference type="NCBI Taxonomy" id="2654236"/>
    <lineage>
        <taxon>Bacteria</taxon>
        <taxon>Pseudomonadati</taxon>
        <taxon>Bacteroidota</taxon>
        <taxon>Cytophagia</taxon>
        <taxon>Cytophagales</taxon>
        <taxon>Spirosomataceae</taxon>
        <taxon>Salmonirosea</taxon>
    </lineage>
</organism>
<dbReference type="AlphaFoldDB" id="A0A7C9BHZ5"/>
<evidence type="ECO:0000313" key="10">
    <source>
        <dbReference type="Proteomes" id="UP000479293"/>
    </source>
</evidence>
<evidence type="ECO:0000259" key="8">
    <source>
        <dbReference type="Pfam" id="PF18765"/>
    </source>
</evidence>
<proteinExistence type="predicted"/>
<reference evidence="9 10" key="1">
    <citation type="submission" date="2019-10" db="EMBL/GenBank/DDBJ databases">
        <title>Draft Genome Sequence of Cytophagaceae sp. SJW1-29.</title>
        <authorList>
            <person name="Choi A."/>
        </authorList>
    </citation>
    <scope>NUCLEOTIDE SEQUENCE [LARGE SCALE GENOMIC DNA]</scope>
    <source>
        <strain evidence="9 10">SJW1-29</strain>
    </source>
</reference>
<dbReference type="Proteomes" id="UP000479293">
    <property type="component" value="Unassembled WGS sequence"/>
</dbReference>
<dbReference type="InterPro" id="IPR041633">
    <property type="entry name" value="Polbeta"/>
</dbReference>
<accession>A0A7C9BHZ5</accession>
<comment type="caution">
    <text evidence="9">The sequence shown here is derived from an EMBL/GenBank/DDBJ whole genome shotgun (WGS) entry which is preliminary data.</text>
</comment>
<dbReference type="CDD" id="cd05403">
    <property type="entry name" value="NT_KNTase_like"/>
    <property type="match status" value="1"/>
</dbReference>
<evidence type="ECO:0000256" key="3">
    <source>
        <dbReference type="ARBA" id="ARBA00022695"/>
    </source>
</evidence>
<dbReference type="Pfam" id="PF18765">
    <property type="entry name" value="Polbeta"/>
    <property type="match status" value="1"/>
</dbReference>
<dbReference type="RefSeq" id="WP_152760950.1">
    <property type="nucleotide sequence ID" value="NZ_WHLY01000002.1"/>
</dbReference>
<dbReference type="GO" id="GO:0046872">
    <property type="term" value="F:metal ion binding"/>
    <property type="evidence" value="ECO:0007669"/>
    <property type="project" value="UniProtKB-KW"/>
</dbReference>
<keyword evidence="2" id="KW-0808">Transferase</keyword>
<sequence length="94" mass="10694">MEIEQIKTQVVPILRRHHISRAGLFGSVVTGHADEQSDIDILVQLGRKMGLLEFVSIKYELEDVLHKNVDLVEYRAIKPALKSRILSEAVRIYG</sequence>
<evidence type="ECO:0000313" key="9">
    <source>
        <dbReference type="EMBL" id="MPR34594.1"/>
    </source>
</evidence>
<dbReference type="SUPFAM" id="SSF81301">
    <property type="entry name" value="Nucleotidyltransferase"/>
    <property type="match status" value="1"/>
</dbReference>
<evidence type="ECO:0000256" key="2">
    <source>
        <dbReference type="ARBA" id="ARBA00022679"/>
    </source>
</evidence>
<name>A0A7C9BHZ5_9BACT</name>
<evidence type="ECO:0000256" key="4">
    <source>
        <dbReference type="ARBA" id="ARBA00022723"/>
    </source>
</evidence>
<feature type="domain" description="Polymerase beta nucleotidyltransferase" evidence="8">
    <location>
        <begin position="10"/>
        <end position="93"/>
    </location>
</feature>
<dbReference type="PANTHER" id="PTHR33571">
    <property type="entry name" value="SSL8005 PROTEIN"/>
    <property type="match status" value="1"/>
</dbReference>
<evidence type="ECO:0000256" key="1">
    <source>
        <dbReference type="ARBA" id="ARBA00001946"/>
    </source>
</evidence>
<evidence type="ECO:0000256" key="6">
    <source>
        <dbReference type="ARBA" id="ARBA00022840"/>
    </source>
</evidence>
<dbReference type="InterPro" id="IPR052038">
    <property type="entry name" value="Type-VII_TA_antitoxin"/>
</dbReference>
<keyword evidence="5" id="KW-0547">Nucleotide-binding</keyword>